<dbReference type="InterPro" id="IPR035906">
    <property type="entry name" value="MetI-like_sf"/>
</dbReference>
<feature type="transmembrane region" description="Helical" evidence="7">
    <location>
        <begin position="39"/>
        <end position="61"/>
    </location>
</feature>
<comment type="similarity">
    <text evidence="7">Belongs to the binding-protein-dependent transport system permease family.</text>
</comment>
<comment type="caution">
    <text evidence="9">The sequence shown here is derived from an EMBL/GenBank/DDBJ whole genome shotgun (WGS) entry which is preliminary data.</text>
</comment>
<accession>A0A7C1K0J1</accession>
<feature type="transmembrane region" description="Helical" evidence="7">
    <location>
        <begin position="104"/>
        <end position="123"/>
    </location>
</feature>
<evidence type="ECO:0000256" key="4">
    <source>
        <dbReference type="ARBA" id="ARBA00022692"/>
    </source>
</evidence>
<gene>
    <name evidence="9" type="ORF">ENQ20_11765</name>
</gene>
<comment type="subcellular location">
    <subcellularLocation>
        <location evidence="1 7">Cell membrane</location>
        <topology evidence="1 7">Multi-pass membrane protein</topology>
    </subcellularLocation>
</comment>
<feature type="transmembrane region" description="Helical" evidence="7">
    <location>
        <begin position="135"/>
        <end position="153"/>
    </location>
</feature>
<feature type="transmembrane region" description="Helical" evidence="7">
    <location>
        <begin position="270"/>
        <end position="295"/>
    </location>
</feature>
<dbReference type="GO" id="GO:0055085">
    <property type="term" value="P:transmembrane transport"/>
    <property type="evidence" value="ECO:0007669"/>
    <property type="project" value="InterPro"/>
</dbReference>
<evidence type="ECO:0000256" key="3">
    <source>
        <dbReference type="ARBA" id="ARBA00022475"/>
    </source>
</evidence>
<protein>
    <submittedName>
        <fullName evidence="9">Carbohydrate ABC transporter permease</fullName>
    </submittedName>
</protein>
<dbReference type="PROSITE" id="PS50928">
    <property type="entry name" value="ABC_TM1"/>
    <property type="match status" value="1"/>
</dbReference>
<evidence type="ECO:0000256" key="2">
    <source>
        <dbReference type="ARBA" id="ARBA00022448"/>
    </source>
</evidence>
<organism evidence="9">
    <name type="scientific">Caldilinea aerophila</name>
    <dbReference type="NCBI Taxonomy" id="133453"/>
    <lineage>
        <taxon>Bacteria</taxon>
        <taxon>Bacillati</taxon>
        <taxon>Chloroflexota</taxon>
        <taxon>Caldilineae</taxon>
        <taxon>Caldilineales</taxon>
        <taxon>Caldilineaceae</taxon>
        <taxon>Caldilinea</taxon>
    </lineage>
</organism>
<sequence length="311" mass="34458">MPLPSLPSGGLMRQPSAPFGFTTLRRLASLPRRKQLERLLWHSLALGVAVLFAAPLVWLIIASLQPIGWPPPRTLAWFPHGVAWSNYVEIFRVAPLGLQIGNSLLVSSAGMLITLLTASWAGFAMSQLPPPSRGWLVGLALLLLLIPSGAVWMPRYVLFSSMGLIDTYAALVAPALFGTRSLLALMYYWSFRRISSELYESASLDGAGLWTVWRRIALPLARPTTLAVAVLAFSHYWSDFVDPLLFLKSTQRFTIAVGLRMLQQMNATNWPLLMAAVAVMIAPVLALYLLLQVVLNKDANFLRRVIHPFNE</sequence>
<keyword evidence="4 7" id="KW-0812">Transmembrane</keyword>
<feature type="transmembrane region" description="Helical" evidence="7">
    <location>
        <begin position="168"/>
        <end position="189"/>
    </location>
</feature>
<dbReference type="EMBL" id="DSMG01000117">
    <property type="protein sequence ID" value="HDX32149.1"/>
    <property type="molecule type" value="Genomic_DNA"/>
</dbReference>
<feature type="domain" description="ABC transmembrane type-1" evidence="8">
    <location>
        <begin position="100"/>
        <end position="291"/>
    </location>
</feature>
<dbReference type="AlphaFoldDB" id="A0A7C1K0J1"/>
<reference evidence="9" key="1">
    <citation type="journal article" date="2020" name="mSystems">
        <title>Genome- and Community-Level Interaction Insights into Carbon Utilization and Element Cycling Functions of Hydrothermarchaeota in Hydrothermal Sediment.</title>
        <authorList>
            <person name="Zhou Z."/>
            <person name="Liu Y."/>
            <person name="Xu W."/>
            <person name="Pan J."/>
            <person name="Luo Z.H."/>
            <person name="Li M."/>
        </authorList>
    </citation>
    <scope>NUCLEOTIDE SEQUENCE [LARGE SCALE GENOMIC DNA]</scope>
    <source>
        <strain evidence="9">SpSt-289</strain>
    </source>
</reference>
<evidence type="ECO:0000313" key="9">
    <source>
        <dbReference type="EMBL" id="HDX32149.1"/>
    </source>
</evidence>
<keyword evidence="3" id="KW-1003">Cell membrane</keyword>
<dbReference type="InterPro" id="IPR000515">
    <property type="entry name" value="MetI-like"/>
</dbReference>
<dbReference type="CDD" id="cd06261">
    <property type="entry name" value="TM_PBP2"/>
    <property type="match status" value="1"/>
</dbReference>
<keyword evidence="6 7" id="KW-0472">Membrane</keyword>
<dbReference type="Pfam" id="PF00528">
    <property type="entry name" value="BPD_transp_1"/>
    <property type="match status" value="1"/>
</dbReference>
<evidence type="ECO:0000256" key="6">
    <source>
        <dbReference type="ARBA" id="ARBA00023136"/>
    </source>
</evidence>
<dbReference type="Gene3D" id="1.10.3720.10">
    <property type="entry name" value="MetI-like"/>
    <property type="match status" value="1"/>
</dbReference>
<dbReference type="SUPFAM" id="SSF161098">
    <property type="entry name" value="MetI-like"/>
    <property type="match status" value="1"/>
</dbReference>
<name>A0A7C1K0J1_9CHLR</name>
<feature type="transmembrane region" description="Helical" evidence="7">
    <location>
        <begin position="220"/>
        <end position="238"/>
    </location>
</feature>
<evidence type="ECO:0000256" key="5">
    <source>
        <dbReference type="ARBA" id="ARBA00022989"/>
    </source>
</evidence>
<keyword evidence="2 7" id="KW-0813">Transport</keyword>
<proteinExistence type="inferred from homology"/>
<keyword evidence="5 7" id="KW-1133">Transmembrane helix</keyword>
<evidence type="ECO:0000259" key="8">
    <source>
        <dbReference type="PROSITE" id="PS50928"/>
    </source>
</evidence>
<dbReference type="GO" id="GO:0005886">
    <property type="term" value="C:plasma membrane"/>
    <property type="evidence" value="ECO:0007669"/>
    <property type="project" value="UniProtKB-SubCell"/>
</dbReference>
<dbReference type="PANTHER" id="PTHR43744">
    <property type="entry name" value="ABC TRANSPORTER PERMEASE PROTEIN MG189-RELATED-RELATED"/>
    <property type="match status" value="1"/>
</dbReference>
<evidence type="ECO:0000256" key="1">
    <source>
        <dbReference type="ARBA" id="ARBA00004651"/>
    </source>
</evidence>
<evidence type="ECO:0000256" key="7">
    <source>
        <dbReference type="RuleBase" id="RU363032"/>
    </source>
</evidence>
<dbReference type="PANTHER" id="PTHR43744:SF12">
    <property type="entry name" value="ABC TRANSPORTER PERMEASE PROTEIN MG189-RELATED"/>
    <property type="match status" value="1"/>
</dbReference>